<keyword evidence="3" id="KW-1185">Reference proteome</keyword>
<proteinExistence type="predicted"/>
<dbReference type="SUPFAM" id="SSF53335">
    <property type="entry name" value="S-adenosyl-L-methionine-dependent methyltransferases"/>
    <property type="match status" value="1"/>
</dbReference>
<dbReference type="RefSeq" id="WP_041016615.1">
    <property type="nucleotide sequence ID" value="NZ_CCEJ010000001.1"/>
</dbReference>
<evidence type="ECO:0000313" key="3">
    <source>
        <dbReference type="Proteomes" id="UP000031552"/>
    </source>
</evidence>
<dbReference type="GO" id="GO:0010420">
    <property type="term" value="F:polyprenyldihydroxybenzoate methyltransferase activity"/>
    <property type="evidence" value="ECO:0007669"/>
    <property type="project" value="InterPro"/>
</dbReference>
<gene>
    <name evidence="2" type="primary">ubiG</name>
    <name evidence="2" type="ORF">CSEC_0289</name>
</gene>
<name>A0A090D0M9_9BACT</name>
<dbReference type="InterPro" id="IPR013216">
    <property type="entry name" value="Methyltransf_11"/>
</dbReference>
<dbReference type="CDD" id="cd02440">
    <property type="entry name" value="AdoMet_MTases"/>
    <property type="match status" value="1"/>
</dbReference>
<accession>A0A090D0M9</accession>
<dbReference type="GO" id="GO:0032259">
    <property type="term" value="P:methylation"/>
    <property type="evidence" value="ECO:0007669"/>
    <property type="project" value="UniProtKB-KW"/>
</dbReference>
<dbReference type="EC" id="2.1.1.64" evidence="2"/>
<dbReference type="eggNOG" id="COG2227">
    <property type="taxonomic scope" value="Bacteria"/>
</dbReference>
<dbReference type="OrthoDB" id="22151at2"/>
<feature type="domain" description="Methyltransferase type 11" evidence="1">
    <location>
        <begin position="58"/>
        <end position="151"/>
    </location>
</feature>
<comment type="caution">
    <text evidence="2">The sequence shown here is derived from an EMBL/GenBank/DDBJ whole genome shotgun (WGS) entry which is preliminary data.</text>
</comment>
<reference evidence="2" key="1">
    <citation type="submission" date="2013-12" db="EMBL/GenBank/DDBJ databases">
        <authorList>
            <person name="Linke B."/>
        </authorList>
    </citation>
    <scope>NUCLEOTIDE SEQUENCE [LARGE SCALE GENOMIC DNA]</scope>
    <source>
        <strain evidence="2">CRIB-18</strain>
    </source>
</reference>
<protein>
    <submittedName>
        <fullName evidence="2">3-demethylubiquinone-9 3-methyltransferase</fullName>
        <ecNumber evidence="2">2.1.1.64</ecNumber>
    </submittedName>
</protein>
<dbReference type="STRING" id="1437425.CSEC_0289"/>
<reference evidence="2" key="2">
    <citation type="submission" date="2014-09" db="EMBL/GenBank/DDBJ databases">
        <title>Criblamydia sequanensis harbors a mega-plasmid encoding arsenite resistance.</title>
        <authorList>
            <person name="Bertelli C."/>
            <person name="Goesmann A."/>
            <person name="Greub G."/>
        </authorList>
    </citation>
    <scope>NUCLEOTIDE SEQUENCE [LARGE SCALE GENOMIC DNA]</scope>
    <source>
        <strain evidence="2">CRIB-18</strain>
    </source>
</reference>
<evidence type="ECO:0000313" key="2">
    <source>
        <dbReference type="EMBL" id="CDR33128.1"/>
    </source>
</evidence>
<dbReference type="NCBIfam" id="TIGR01983">
    <property type="entry name" value="UbiG"/>
    <property type="match status" value="1"/>
</dbReference>
<dbReference type="AlphaFoldDB" id="A0A090D0M9"/>
<evidence type="ECO:0000259" key="1">
    <source>
        <dbReference type="Pfam" id="PF08241"/>
    </source>
</evidence>
<dbReference type="Gene3D" id="3.40.50.150">
    <property type="entry name" value="Vaccinia Virus protein VP39"/>
    <property type="match status" value="1"/>
</dbReference>
<keyword evidence="2" id="KW-0489">Methyltransferase</keyword>
<dbReference type="GO" id="GO:0061542">
    <property type="term" value="F:3-demethylubiquinol 3-O-methyltransferase activity"/>
    <property type="evidence" value="ECO:0007669"/>
    <property type="project" value="UniProtKB-EC"/>
</dbReference>
<dbReference type="InterPro" id="IPR010233">
    <property type="entry name" value="UbiG_MeTrfase"/>
</dbReference>
<sequence length="249" mass="28215">METKAASGINNAFYDNLGEMWYGSDDHPIALLRAENKARNKWVLKQLEEYPKKDLNFLDVGCGGGFLTNAVSEKGYKVTGIDLSKKSLEVAKKYDQSKRVEYVEASAYELPFESESFDVVSAMDILEHVEEPETLIREASRILKPGGLFLFHTFNRNPLSYLLIIKAVEWFVKNTPKNMHVYPLFIKPKELKAMCLSSSLDVISLEGLVPNLNSKAFWKIAITGKVAQNFNFVFVKNTWTGYVGKAIKR</sequence>
<dbReference type="Pfam" id="PF08241">
    <property type="entry name" value="Methyltransf_11"/>
    <property type="match status" value="1"/>
</dbReference>
<dbReference type="EMBL" id="CCEJ010000001">
    <property type="protein sequence ID" value="CDR33128.1"/>
    <property type="molecule type" value="Genomic_DNA"/>
</dbReference>
<dbReference type="InterPro" id="IPR029063">
    <property type="entry name" value="SAM-dependent_MTases_sf"/>
</dbReference>
<dbReference type="PANTHER" id="PTHR43591">
    <property type="entry name" value="METHYLTRANSFERASE"/>
    <property type="match status" value="1"/>
</dbReference>
<keyword evidence="2" id="KW-0808">Transferase</keyword>
<dbReference type="Proteomes" id="UP000031552">
    <property type="component" value="Unassembled WGS sequence"/>
</dbReference>
<organism evidence="2 3">
    <name type="scientific">Candidatus Criblamydia sequanensis CRIB-18</name>
    <dbReference type="NCBI Taxonomy" id="1437425"/>
    <lineage>
        <taxon>Bacteria</taxon>
        <taxon>Pseudomonadati</taxon>
        <taxon>Chlamydiota</taxon>
        <taxon>Chlamydiia</taxon>
        <taxon>Parachlamydiales</taxon>
        <taxon>Candidatus Criblamydiaceae</taxon>
        <taxon>Candidatus Criblamydia</taxon>
    </lineage>
</organism>